<dbReference type="EMBL" id="JAPFFF010000019">
    <property type="protein sequence ID" value="KAK8857950.1"/>
    <property type="molecule type" value="Genomic_DNA"/>
</dbReference>
<accession>A0ABR2I7N0</accession>
<dbReference type="InterPro" id="IPR016024">
    <property type="entry name" value="ARM-type_fold"/>
</dbReference>
<dbReference type="SUPFAM" id="SSF48371">
    <property type="entry name" value="ARM repeat"/>
    <property type="match status" value="1"/>
</dbReference>
<evidence type="ECO:0000313" key="2">
    <source>
        <dbReference type="EMBL" id="KAK8857950.1"/>
    </source>
</evidence>
<dbReference type="Proteomes" id="UP001470230">
    <property type="component" value="Unassembled WGS sequence"/>
</dbReference>
<reference evidence="2 3" key="1">
    <citation type="submission" date="2024-04" db="EMBL/GenBank/DDBJ databases">
        <title>Tritrichomonas musculus Genome.</title>
        <authorList>
            <person name="Alves-Ferreira E."/>
            <person name="Grigg M."/>
            <person name="Lorenzi H."/>
            <person name="Galac M."/>
        </authorList>
    </citation>
    <scope>NUCLEOTIDE SEQUENCE [LARGE SCALE GENOMIC DNA]</scope>
    <source>
        <strain evidence="2 3">EAF2021</strain>
    </source>
</reference>
<keyword evidence="3" id="KW-1185">Reference proteome</keyword>
<comment type="caution">
    <text evidence="2">The sequence shown here is derived from an EMBL/GenBank/DDBJ whole genome shotgun (WGS) entry which is preliminary data.</text>
</comment>
<proteinExistence type="predicted"/>
<evidence type="ECO:0000313" key="3">
    <source>
        <dbReference type="Proteomes" id="UP001470230"/>
    </source>
</evidence>
<protein>
    <submittedName>
        <fullName evidence="2">Uncharacterized protein</fullName>
    </submittedName>
</protein>
<feature type="region of interest" description="Disordered" evidence="1">
    <location>
        <begin position="375"/>
        <end position="412"/>
    </location>
</feature>
<organism evidence="2 3">
    <name type="scientific">Tritrichomonas musculus</name>
    <dbReference type="NCBI Taxonomy" id="1915356"/>
    <lineage>
        <taxon>Eukaryota</taxon>
        <taxon>Metamonada</taxon>
        <taxon>Parabasalia</taxon>
        <taxon>Tritrichomonadida</taxon>
        <taxon>Tritrichomonadidae</taxon>
        <taxon>Tritrichomonas</taxon>
    </lineage>
</organism>
<dbReference type="Gene3D" id="1.25.10.10">
    <property type="entry name" value="Leucine-rich Repeat Variant"/>
    <property type="match status" value="1"/>
</dbReference>
<feature type="compositionally biased region" description="Polar residues" evidence="1">
    <location>
        <begin position="378"/>
        <end position="411"/>
    </location>
</feature>
<sequence>MSVVDSFAICTALFFIRNKAKSLDFPSAIARLLITTSPADSVICQPMGIVIATATNTLLAMRDYIVDIFTRSLNSNSNSSLLYEAKVKSFLAMPIIFKDHQLEFVEISQRFFSMLEKYEYNSDNSTNLNGTLNFSQNNFNGALINDFNEPISLNDVSDAVTTWAISFCESAVDSVVVGGDFDLLQIVYNAIQIKSFAQRIWTNKFEKKIRKIVRNTTFNSAKSEVSLQLIQCALCYNLCDISIIADLCRALNSQLENIRFTVVKLVADASSLHNESIIEFVENNIINQLQALLQDGNFIVDQTLRILSNSAKMKPSILKNIVKPQTISLIFNHIADNSAALSLAKEIIDSNYVPVDVLISARLVPAILSTMEKRENNKGISKNGSSPNINRNQTTSNGSRIQNSPSNQSLSDIPPSSIVIDNALSLLLVTLKKIERQLSEVRGNQARRNLIKSINTLASLTPKTAVLILDYPETAGKCFCILVKIFEPQGSQNEVLIDSALHPFSISLSQGCRKTENAPILIEALKTLQWAAENSSAVRLRLKGAGTLMSAIKKAGDYGATDELKAAAISCQKVIKG</sequence>
<dbReference type="InterPro" id="IPR011989">
    <property type="entry name" value="ARM-like"/>
</dbReference>
<gene>
    <name evidence="2" type="ORF">M9Y10_013049</name>
</gene>
<name>A0ABR2I7N0_9EUKA</name>
<evidence type="ECO:0000256" key="1">
    <source>
        <dbReference type="SAM" id="MobiDB-lite"/>
    </source>
</evidence>